<feature type="repeat" description="Filamin" evidence="3">
    <location>
        <begin position="75"/>
        <end position="159"/>
    </location>
</feature>
<feature type="repeat" description="Filamin" evidence="3">
    <location>
        <begin position="1122"/>
        <end position="1217"/>
    </location>
</feature>
<evidence type="ECO:0000256" key="3">
    <source>
        <dbReference type="PROSITE-ProRule" id="PRU00087"/>
    </source>
</evidence>
<dbReference type="SUPFAM" id="SSF81296">
    <property type="entry name" value="E set domains"/>
    <property type="match status" value="20"/>
</dbReference>
<dbReference type="FunFam" id="2.60.40.10:FF:001145">
    <property type="entry name" value="Jitterbug, isoform I"/>
    <property type="match status" value="1"/>
</dbReference>
<feature type="repeat" description="Filamin" evidence="3">
    <location>
        <begin position="2101"/>
        <end position="2194"/>
    </location>
</feature>
<feature type="repeat" description="Filamin" evidence="3">
    <location>
        <begin position="1650"/>
        <end position="1741"/>
    </location>
</feature>
<dbReference type="InterPro" id="IPR001298">
    <property type="entry name" value="Filamin/ABP280_rpt"/>
</dbReference>
<feature type="repeat" description="Filamin" evidence="3">
    <location>
        <begin position="1828"/>
        <end position="1922"/>
    </location>
</feature>
<feature type="compositionally biased region" description="Basic residues" evidence="4">
    <location>
        <begin position="1266"/>
        <end position="1277"/>
    </location>
</feature>
<feature type="region of interest" description="Disordered" evidence="4">
    <location>
        <begin position="690"/>
        <end position="864"/>
    </location>
</feature>
<dbReference type="InterPro" id="IPR017868">
    <property type="entry name" value="Filamin/ABP280_repeat-like"/>
</dbReference>
<dbReference type="InterPro" id="IPR014756">
    <property type="entry name" value="Ig_E-set"/>
</dbReference>
<feature type="repeat" description="Filamin" evidence="3">
    <location>
        <begin position="1375"/>
        <end position="1452"/>
    </location>
</feature>
<feature type="region of interest" description="Disordered" evidence="4">
    <location>
        <begin position="478"/>
        <end position="521"/>
    </location>
</feature>
<feature type="compositionally biased region" description="Basic and acidic residues" evidence="4">
    <location>
        <begin position="980"/>
        <end position="993"/>
    </location>
</feature>
<feature type="repeat" description="Filamin" evidence="3">
    <location>
        <begin position="1"/>
        <end position="51"/>
    </location>
</feature>
<keyword evidence="2" id="KW-0677">Repeat</keyword>
<feature type="repeat" description="Filamin" evidence="3">
    <location>
        <begin position="156"/>
        <end position="255"/>
    </location>
</feature>
<dbReference type="GO" id="GO:0051015">
    <property type="term" value="F:actin filament binding"/>
    <property type="evidence" value="ECO:0007669"/>
    <property type="project" value="InterPro"/>
</dbReference>
<feature type="repeat" description="Filamin" evidence="3">
    <location>
        <begin position="2410"/>
        <end position="2504"/>
    </location>
</feature>
<feature type="region of interest" description="Disordered" evidence="4">
    <location>
        <begin position="1227"/>
        <end position="1284"/>
    </location>
</feature>
<feature type="compositionally biased region" description="Pro residues" evidence="4">
    <location>
        <begin position="663"/>
        <end position="676"/>
    </location>
</feature>
<dbReference type="PROSITE" id="PS50194">
    <property type="entry name" value="FILAMIN_REPEAT"/>
    <property type="match status" value="20"/>
</dbReference>
<feature type="repeat" description="Filamin" evidence="3">
    <location>
        <begin position="1291"/>
        <end position="1365"/>
    </location>
</feature>
<feature type="repeat" description="Filamin" evidence="3">
    <location>
        <begin position="2600"/>
        <end position="2696"/>
    </location>
</feature>
<reference evidence="5" key="1">
    <citation type="journal article" date="2011" name="Genome Res.">
        <title>Deep small RNA sequencing from the nematode Ascaris reveals conservation, functional diversification, and novel developmental profiles.</title>
        <authorList>
            <person name="Wang J."/>
            <person name="Czech B."/>
            <person name="Crunk A."/>
            <person name="Wallace A."/>
            <person name="Mitreva M."/>
            <person name="Hannon G.J."/>
            <person name="Davis R.E."/>
        </authorList>
    </citation>
    <scope>NUCLEOTIDE SEQUENCE</scope>
</reference>
<feature type="compositionally biased region" description="Pro residues" evidence="4">
    <location>
        <begin position="2736"/>
        <end position="2762"/>
    </location>
</feature>
<feature type="region of interest" description="Disordered" evidence="4">
    <location>
        <begin position="2736"/>
        <end position="2789"/>
    </location>
</feature>
<dbReference type="InterPro" id="IPR044801">
    <property type="entry name" value="Filamin"/>
</dbReference>
<organism evidence="5">
    <name type="scientific">Ascaris suum</name>
    <name type="common">Pig roundworm</name>
    <name type="synonym">Ascaris lumbricoides</name>
    <dbReference type="NCBI Taxonomy" id="6253"/>
    <lineage>
        <taxon>Eukaryota</taxon>
        <taxon>Metazoa</taxon>
        <taxon>Ecdysozoa</taxon>
        <taxon>Nematoda</taxon>
        <taxon>Chromadorea</taxon>
        <taxon>Rhabditida</taxon>
        <taxon>Spirurina</taxon>
        <taxon>Ascaridomorpha</taxon>
        <taxon>Ascaridoidea</taxon>
        <taxon>Ascarididae</taxon>
        <taxon>Ascaris</taxon>
    </lineage>
</organism>
<feature type="compositionally biased region" description="Basic and acidic residues" evidence="4">
    <location>
        <begin position="879"/>
        <end position="888"/>
    </location>
</feature>
<protein>
    <submittedName>
        <fullName evidence="5">Filamin-C</fullName>
    </submittedName>
</protein>
<feature type="repeat" description="Filamin" evidence="3">
    <location>
        <begin position="2506"/>
        <end position="2599"/>
    </location>
</feature>
<dbReference type="EMBL" id="JI163876">
    <property type="protein sequence ID" value="ADY39843.1"/>
    <property type="molecule type" value="mRNA"/>
</dbReference>
<dbReference type="GO" id="GO:0030036">
    <property type="term" value="P:actin cytoskeleton organization"/>
    <property type="evidence" value="ECO:0007669"/>
    <property type="project" value="InterPro"/>
</dbReference>
<sequence>MINGGRVACRVRELGGRHYLAAFTPTQAITHIVEMRFNGEDVRLSPWKIPVKSTRATLKYENEPPISRINESRSFERRESYYSELSGAGLQRAAVGKLSTFEISGDGLEPNDIQARIFEPAGEELPIKIYRSGGKLFCEYRIRRVGEHRLEMSICGKKIDPFPLYVSGYSSEKVKIEPLGGGAPGQPVQFIVDAVDAGKGQLEISVNQGKVPNNVQMQGAGRCLVTFIPQYPGKYVIDVTFNGEQVQGCPIRVDILPKQVGQSITTPIVSHQTATITSTAYKSDSLTRSGEPSAHSPTSPTLIRHLRQRSSDQLTPEHPRSPILVRKAESKVDSKTVLSSRLESSAQQSLSSRPWTSSLTRLATQSPTIASDRERPTGSLERPRKTEGYDASTREEDMSSLSEKEGGRLGYTVAQYGGEPPQTVSSRTYTDDGKGTVTSTFTSETRYSAVSPARTFEYSKGTLSGVADEGRTAMPTTYSETRVHESPKPSQVTPSDSAADARPSFDAAASRDHADSKVVSKKPQVVEYSSSSFVTDSRSYGIERSRSAPRDVPITTETLTTTDKAATPLRYFGDESTDEKESGGSDVAMITTTYERYRSVSREKATDGAHIDSTPYTLSTFDPAKIRATSRSADLKDSVYTAASYGTTDYRETKSLDDRYDRFPPPPPPPPPPINEPPIIVLGRAEELPAEPKNWNDYAAQERREHEKRAEAEAYRRECERRSQEEGVEEEEARRQAEKRAEEDAFRREEVRAKDERSRLEGGREYEKQVERDAYFRGEGWKAPGEGRDAGKLAEEDAYRGGRGEPRTDWTRSSREDEREREKYAEKEAYRRERGRERDFERSAEEQAYGPEGGVGWDYENPAEADARRRDQLMRAVKSEGYRVEHNEPPFLRTQSEFDAQKSSGRAADLRGYYAPEAKVIGEIPVDTLVRSSIEVEEPEGNIPTNVIEELTPRTRRKVDAQTLRREEDLDETLETMKEDMPTMQTLDRDEQLAHSQPPTPSVTPKSTPKTTPKLGLKFGKETKEQKLFDFGKSKFTSKHEVVRRGKDVDVKLESLKLSKDDQLRIIVIPPAKANGDRAEIEPKVKKSRHTYEISFKPTEVGTHKVMAYVNGVTHPLCPFPIRVYDASEIIVGEIAPQSTINDTVEFTVDAGRAGFGNLEMAIKDSNDTIIPSHVAQLESGTAKFLVTFNPTSLGMHTVNITFNKEVLKNSPFEVNIVEAKTTSETTAIEGKKKDTKKEKEEKKREEKEKLRKEKEEKQMAETLKRSKAKDSKKKKQVEKTTSVTKIPSLSRVGKRAQIFVSVAGDELLDVSVLDPLKNTVDSEIMEHEPGVKRVEFTPTVVGDHEIDIKYGGADVQGSPFTCRAYDPAKIVVANIPNGAVDKAVHFIVDASEAGVGNLEVAVNEGRIPSMAQSLGQHRYDISFVPREQVDHTISVRFNNEPVPGSPFVCRLMSPRSITASGSGLERIPVGQIAEFYVTVEGDKGTTPKVRIVDSQGDELLVKVTPNEGDPDQFIVQYTPKCVGNHQVEIEYDGEPITGSPFISKAFDATCARLTRVDDAQVGRPCTFTIDAARAGAGNMEIIVSVENRNVPNFVQAEGQARFKVSFTPQEAKEHIISVRFNGQPIPGSPMSCPVAAKPSQPVAGIPSHVPSSVEQQVRLVGDLSTGQVGQVKGFSIDTAGRSADCNVLVTDSKGNNLDVQLEKVLNGYHIQFVPLIPGEHDIEVELDGRPLGVGPFVMNVSAAPKITRIPSIVITGRKLAFELDTGRRTGESDVRIEVRDEDGRSIPVHTEDDGQGVVRASCRVRDIGRHSVELFVDGKPCGERRYVDAIDASSGAVLINEIERARVGEPIRIALRVENGLGKHLAVSMSDPDRNQVPVSLQSVSNDVFEVEFIPNNEGDHQLSVKIADTHVRGSPFKVTVLDLSAVRVIGLKNDRVGVEQRFNVDWSNSGGVEATVRVTRDGLELPCTIRKVKPGLHVCSFTPKRAGLHLIDVMIDDVLLPECPYECIVNDVGSVRARGDALTRAQRGKTARFEVSMWNAGRGELDVLISDSRGTPLPVRCYKQQDDSYWVEFTPEHIGGHKIDITFADIPVAGSPFRCEVVDPKKVFIKGISEPLTVRQAANLIVDRESAGNGELTIEVADPTGQMLPLDIVKSPSGEDQISFLPVKLGQYKINAKLSGFQVQGMPQIFLVEEQAKPMLYGNAIERAVEIDEPTSVVFDAKQLKGNLKVDVRGPKKIKVRHTANKRADGTTEIVFTPNEVGRYTIDVEFNNRAIGGSPFDVEVLDPHKVVVNDEAADDNGVIHLAVQQRNIIDVDATAAGSGKLRAEVRDWDGKLVAGSEVESLGYGKYRVMFNPPAPGKYNIYLYWSEIAVQSAYPLHAIADAQQPSTSRSVPIATKTGERSLDEEEMSDHLRVVLRGEGLTRAACKEQSEFIVDGSDASREGRVSCSLIGQKADVPVRLTHLGNNVYKAVYTPLISGTYELQVMWDGRHVRGSPFRVQVESHASAAELIHVDTNTLKIGIINDDVKTLIDTRRAGPGQLSAQCMGPSKLAYCELYDHRDGTYTLSVRPSEVGKHTLVVKYSDEHVPGSPFVINVSHPPDASKVRVFGPGIEHGILSTFKSNFIVETKGAGAGQLTVRVRGPKGAFNVEMQREKKQERTIHCKYEPREPGDYQVEVKWHGEHVPGSPFLVMIVDTEQELQRFLRGDAPSPQPATPFIPPGWIGAPPPPLFLGAPPPGGPRPPFPPAHPALPPPPPHGPHGPLVPYGPPLPHTMRSGGRSRFANGY</sequence>
<feature type="compositionally biased region" description="Basic and acidic residues" evidence="4">
    <location>
        <begin position="700"/>
        <end position="725"/>
    </location>
</feature>
<proteinExistence type="evidence at transcript level"/>
<feature type="compositionally biased region" description="Basic and acidic residues" evidence="4">
    <location>
        <begin position="1230"/>
        <end position="1265"/>
    </location>
</feature>
<feature type="region of interest" description="Disordered" evidence="4">
    <location>
        <begin position="980"/>
        <end position="1016"/>
    </location>
</feature>
<evidence type="ECO:0000256" key="1">
    <source>
        <dbReference type="ARBA" id="ARBA00009238"/>
    </source>
</evidence>
<feature type="region of interest" description="Disordered" evidence="4">
    <location>
        <begin position="282"/>
        <end position="301"/>
    </location>
</feature>
<dbReference type="PANTHER" id="PTHR38537:SF16">
    <property type="entry name" value="CALPONIN-HOMOLOGY (CH) DOMAIN-CONTAINING PROTEIN"/>
    <property type="match status" value="1"/>
</dbReference>
<feature type="region of interest" description="Disordered" evidence="4">
    <location>
        <begin position="650"/>
        <end position="678"/>
    </location>
</feature>
<accession>F1KPN9</accession>
<feature type="repeat" description="Filamin" evidence="3">
    <location>
        <begin position="1557"/>
        <end position="1635"/>
    </location>
</feature>
<feature type="compositionally biased region" description="Basic and acidic residues" evidence="4">
    <location>
        <begin position="509"/>
        <end position="518"/>
    </location>
</feature>
<evidence type="ECO:0000256" key="4">
    <source>
        <dbReference type="SAM" id="MobiDB-lite"/>
    </source>
</evidence>
<feature type="repeat" description="Filamin" evidence="3">
    <location>
        <begin position="1744"/>
        <end position="1831"/>
    </location>
</feature>
<feature type="compositionally biased region" description="Polar residues" evidence="4">
    <location>
        <begin position="336"/>
        <end position="369"/>
    </location>
</feature>
<dbReference type="SMART" id="SM00557">
    <property type="entry name" value="IG_FLMN"/>
    <property type="match status" value="18"/>
</dbReference>
<feature type="repeat" description="Filamin" evidence="3">
    <location>
        <begin position="2284"/>
        <end position="2385"/>
    </location>
</feature>
<evidence type="ECO:0000256" key="2">
    <source>
        <dbReference type="ARBA" id="ARBA00022737"/>
    </source>
</evidence>
<feature type="region of interest" description="Disordered" evidence="4">
    <location>
        <begin position="879"/>
        <end position="900"/>
    </location>
</feature>
<dbReference type="Pfam" id="PF00630">
    <property type="entry name" value="Filamin"/>
    <property type="match status" value="15"/>
</dbReference>
<dbReference type="PANTHER" id="PTHR38537">
    <property type="entry name" value="JITTERBUG, ISOFORM N"/>
    <property type="match status" value="1"/>
</dbReference>
<feature type="compositionally biased region" description="Basic and acidic residues" evidence="4">
    <location>
        <begin position="315"/>
        <end position="334"/>
    </location>
</feature>
<feature type="compositionally biased region" description="Basic and acidic residues" evidence="4">
    <location>
        <begin position="732"/>
        <end position="845"/>
    </location>
</feature>
<feature type="compositionally biased region" description="Basic and acidic residues" evidence="4">
    <location>
        <begin position="371"/>
        <end position="407"/>
    </location>
</feature>
<feature type="compositionally biased region" description="Low complexity" evidence="4">
    <location>
        <begin position="1003"/>
        <end position="1014"/>
    </location>
</feature>
<name>F1KPN9_ASCSU</name>
<feature type="region of interest" description="Disordered" evidence="4">
    <location>
        <begin position="308"/>
        <end position="437"/>
    </location>
</feature>
<feature type="repeat" description="Filamin" evidence="3">
    <location>
        <begin position="1020"/>
        <end position="1124"/>
    </location>
</feature>
<comment type="similarity">
    <text evidence="1">Belongs to the filamin family.</text>
</comment>
<feature type="repeat" description="Filamin" evidence="3">
    <location>
        <begin position="1450"/>
        <end position="1546"/>
    </location>
</feature>
<dbReference type="Gene3D" id="2.60.40.10">
    <property type="entry name" value="Immunoglobulins"/>
    <property type="match status" value="20"/>
</dbReference>
<feature type="repeat" description="Filamin" evidence="3">
    <location>
        <begin position="2009"/>
        <end position="2103"/>
    </location>
</feature>
<feature type="compositionally biased region" description="Basic and acidic residues" evidence="4">
    <location>
        <begin position="650"/>
        <end position="662"/>
    </location>
</feature>
<feature type="repeat" description="Filamin" evidence="3">
    <location>
        <begin position="1932"/>
        <end position="2011"/>
    </location>
</feature>
<evidence type="ECO:0000313" key="5">
    <source>
        <dbReference type="EMBL" id="ADY39843.1"/>
    </source>
</evidence>
<feature type="repeat" description="Filamin" evidence="3">
    <location>
        <begin position="2192"/>
        <end position="2286"/>
    </location>
</feature>
<feature type="compositionally biased region" description="Low complexity" evidence="4">
    <location>
        <begin position="494"/>
        <end position="508"/>
    </location>
</feature>
<dbReference type="InterPro" id="IPR013783">
    <property type="entry name" value="Ig-like_fold"/>
</dbReference>